<dbReference type="PROSITE" id="PS50297">
    <property type="entry name" value="ANK_REP_REGION"/>
    <property type="match status" value="1"/>
</dbReference>
<sequence length="432" mass="48833">MSSPIRRELCILAGAVQSKLLQGQPEGVRQPLEPAVKLKANLPLCRELLLLLLLLCFFIFAQKETQNMASSNVSSLQDAQSRHCRFLSYMFYQAVRDHKPVWLLEDMRTMEYFYWEASANIRTYSPSEALLYAVVHNHLPYAQYLLSHFPEEALKVPGEHFCYCPSSAPHLAMAVTYDRRDILGLIISIAHKLPSLNSYINRTGCFHLEDGKTPLHLACELLRSETVLILLGNGASPKIEDNKGLTPLDVVLEQMWDSKANVASKKLCLDYLLLFMPNPRFKMKKVLQEHPEPWAMLLGDDKFNSLVGNTPASLYLQAMQTILQILPPSHFPKSIQELPIPQALKPLPCMGKQHLAKNGHTFDSFFIQMINSLPGGFPTSNKLEERTKVSPLLDLLLLKMDEFAYPLCGKKNLFSCWWIQPSATAAGLENPQ</sequence>
<evidence type="ECO:0000313" key="3">
    <source>
        <dbReference type="RefSeq" id="XP_026535723.1"/>
    </source>
</evidence>
<dbReference type="PROSITE" id="PS50088">
    <property type="entry name" value="ANK_REPEAT"/>
    <property type="match status" value="1"/>
</dbReference>
<dbReference type="PANTHER" id="PTHR24133">
    <property type="entry name" value="ANKYRIN DOMAIN-CONTAINING"/>
    <property type="match status" value="1"/>
</dbReference>
<proteinExistence type="predicted"/>
<protein>
    <submittedName>
        <fullName evidence="3">Ankyrin repeat domain-containing protein 9-like</fullName>
    </submittedName>
</protein>
<dbReference type="KEGG" id="nss:113420127"/>
<reference evidence="3" key="1">
    <citation type="submission" date="2025-08" db="UniProtKB">
        <authorList>
            <consortium name="RefSeq"/>
        </authorList>
    </citation>
    <scope>IDENTIFICATION</scope>
</reference>
<gene>
    <name evidence="3" type="primary">LOC113420127</name>
</gene>
<dbReference type="InterPro" id="IPR002110">
    <property type="entry name" value="Ankyrin_rpt"/>
</dbReference>
<dbReference type="AlphaFoldDB" id="A0A6J1V4Z0"/>
<name>A0A6J1V4Z0_9SAUR</name>
<dbReference type="SMART" id="SM00248">
    <property type="entry name" value="ANK"/>
    <property type="match status" value="1"/>
</dbReference>
<feature type="repeat" description="ANK" evidence="1">
    <location>
        <begin position="210"/>
        <end position="242"/>
    </location>
</feature>
<accession>A0A6J1V4Z0</accession>
<evidence type="ECO:0000313" key="2">
    <source>
        <dbReference type="Proteomes" id="UP000504612"/>
    </source>
</evidence>
<dbReference type="Proteomes" id="UP000504612">
    <property type="component" value="Unplaced"/>
</dbReference>
<evidence type="ECO:0000256" key="1">
    <source>
        <dbReference type="PROSITE-ProRule" id="PRU00023"/>
    </source>
</evidence>
<dbReference type="FunFam" id="1.25.40.20:FF:000206">
    <property type="entry name" value="Ankyrin repeat domain-containing protein 9"/>
    <property type="match status" value="1"/>
</dbReference>
<keyword evidence="2" id="KW-1185">Reference proteome</keyword>
<dbReference type="Gene3D" id="1.25.40.20">
    <property type="entry name" value="Ankyrin repeat-containing domain"/>
    <property type="match status" value="1"/>
</dbReference>
<dbReference type="SUPFAM" id="SSF48403">
    <property type="entry name" value="Ankyrin repeat"/>
    <property type="match status" value="1"/>
</dbReference>
<dbReference type="InterPro" id="IPR052391">
    <property type="entry name" value="E3_Ligase-Neurotoxin"/>
</dbReference>
<organism evidence="2 3">
    <name type="scientific">Notechis scutatus</name>
    <name type="common">mainland tiger snake</name>
    <dbReference type="NCBI Taxonomy" id="8663"/>
    <lineage>
        <taxon>Eukaryota</taxon>
        <taxon>Metazoa</taxon>
        <taxon>Chordata</taxon>
        <taxon>Craniata</taxon>
        <taxon>Vertebrata</taxon>
        <taxon>Euteleostomi</taxon>
        <taxon>Lepidosauria</taxon>
        <taxon>Squamata</taxon>
        <taxon>Bifurcata</taxon>
        <taxon>Unidentata</taxon>
        <taxon>Episquamata</taxon>
        <taxon>Toxicofera</taxon>
        <taxon>Serpentes</taxon>
        <taxon>Colubroidea</taxon>
        <taxon>Elapidae</taxon>
        <taxon>Hydrophiinae</taxon>
        <taxon>Notechis</taxon>
    </lineage>
</organism>
<dbReference type="RefSeq" id="XP_026535723.1">
    <property type="nucleotide sequence ID" value="XM_026679938.1"/>
</dbReference>
<keyword evidence="1" id="KW-0040">ANK repeat</keyword>
<dbReference type="InterPro" id="IPR036770">
    <property type="entry name" value="Ankyrin_rpt-contain_sf"/>
</dbReference>
<dbReference type="PANTHER" id="PTHR24133:SF14">
    <property type="entry name" value="ANKYRIN REPEAT DOMAIN-CONTAINING PROTEIN 9"/>
    <property type="match status" value="1"/>
</dbReference>
<dbReference type="Pfam" id="PF00023">
    <property type="entry name" value="Ank"/>
    <property type="match status" value="1"/>
</dbReference>
<dbReference type="GeneID" id="113420127"/>